<dbReference type="PANTHER" id="PTHR22933:SF31">
    <property type="entry name" value="FI18007P1"/>
    <property type="match status" value="1"/>
</dbReference>
<organism evidence="3 4">
    <name type="scientific">Vespula vulgaris</name>
    <name type="common">Yellow jacket</name>
    <name type="synonym">Wasp</name>
    <dbReference type="NCBI Taxonomy" id="7454"/>
    <lineage>
        <taxon>Eukaryota</taxon>
        <taxon>Metazoa</taxon>
        <taxon>Ecdysozoa</taxon>
        <taxon>Arthropoda</taxon>
        <taxon>Hexapoda</taxon>
        <taxon>Insecta</taxon>
        <taxon>Pterygota</taxon>
        <taxon>Neoptera</taxon>
        <taxon>Endopterygota</taxon>
        <taxon>Hymenoptera</taxon>
        <taxon>Apocrita</taxon>
        <taxon>Aculeata</taxon>
        <taxon>Vespoidea</taxon>
        <taxon>Vespidae</taxon>
        <taxon>Vespinae</taxon>
        <taxon>Vespula</taxon>
    </lineage>
</organism>
<dbReference type="GO" id="GO:0005576">
    <property type="term" value="C:extracellular region"/>
    <property type="evidence" value="ECO:0007669"/>
    <property type="project" value="InterPro"/>
</dbReference>
<evidence type="ECO:0000313" key="4">
    <source>
        <dbReference type="Proteomes" id="UP000614350"/>
    </source>
</evidence>
<feature type="region of interest" description="Disordered" evidence="1">
    <location>
        <begin position="370"/>
        <end position="449"/>
    </location>
</feature>
<dbReference type="InterPro" id="IPR036508">
    <property type="entry name" value="Chitin-bd_dom_sf"/>
</dbReference>
<sequence length="664" mass="75420">MYGSKFDTDLDDDCSCEEIIVSKPPESYYCRKKEKDMSYQRSIDKFDPCVCPEGDFQYAKSIKREIVKPSSALKDICTVDMDNSKKKRNKNRTTTKKRSKTHRTKEIYDTDCSIIYTNKFEDDEQYLCSFEARRTQEDIEWTGSDISISTFPIIEEQSKCPGICSTEKREDIRSKDPFADIPSIPPCNLPELVERKPEPEVLATVLLLSEKDDLREVKPNVIFDKLFLDSTSRQNFTTDMVKKVNTKTTSTDDRALDDIQTEKFGEEPMDIDLIEYGSLPQNSKDNTQEKWTKEDILKYMMKAEVTPYRNYVRLNGSVKPSWFPGMYRVCLLFVAATAVAQGPYDLEPRAVTLSGKPTLGPLYTSALGGGQGFRDNSYEDNAVTPTPSSAPLYRNPNNQPPVYRKPTSSPLDGSRDYQSSIRVGGGPPRGPLRGGGGGGGPIGPNGPINAEEIEEEKEEPDRLTLLLPQSKFDCVGKQTGYYADEDLHCEVFHYCHENAKHSWICPEGFTFHQVHLICMPPSGDISCKKSSQYHFVNEYLYKPLNQAEAETKPNVTLRYSERYYPADIYTDEREAGDYQITPSSAPVRRPLQQVFVGQSSAALNSIPSSARPQIQVPQFRLPVNQVFHSPEEVNIPLQHRRPQPQQHQAIRRFPQVRPAEEDYE</sequence>
<evidence type="ECO:0000256" key="1">
    <source>
        <dbReference type="SAM" id="MobiDB-lite"/>
    </source>
</evidence>
<comment type="caution">
    <text evidence="3">The sequence shown here is derived from an EMBL/GenBank/DDBJ whole genome shotgun (WGS) entry which is preliminary data.</text>
</comment>
<accession>A0A834KNR6</accession>
<dbReference type="Pfam" id="PF01607">
    <property type="entry name" value="CBM_14"/>
    <property type="match status" value="1"/>
</dbReference>
<keyword evidence="4" id="KW-1185">Reference proteome</keyword>
<gene>
    <name evidence="3" type="ORF">HZH66_000250</name>
</gene>
<proteinExistence type="predicted"/>
<dbReference type="InterPro" id="IPR052976">
    <property type="entry name" value="Scoloptoxin-like"/>
</dbReference>
<dbReference type="InterPro" id="IPR002557">
    <property type="entry name" value="Chitin-bd_dom"/>
</dbReference>
<name>A0A834KNR6_VESVU</name>
<feature type="compositionally biased region" description="Gly residues" evidence="1">
    <location>
        <begin position="423"/>
        <end position="443"/>
    </location>
</feature>
<feature type="domain" description="Chitin-binding type-2" evidence="2">
    <location>
        <begin position="471"/>
        <end position="529"/>
    </location>
</feature>
<evidence type="ECO:0000313" key="3">
    <source>
        <dbReference type="EMBL" id="KAF7411354.1"/>
    </source>
</evidence>
<evidence type="ECO:0000259" key="2">
    <source>
        <dbReference type="PROSITE" id="PS50940"/>
    </source>
</evidence>
<feature type="compositionally biased region" description="Polar residues" evidence="1">
    <location>
        <begin position="406"/>
        <end position="421"/>
    </location>
</feature>
<dbReference type="PROSITE" id="PS50940">
    <property type="entry name" value="CHIT_BIND_II"/>
    <property type="match status" value="1"/>
</dbReference>
<dbReference type="EMBL" id="JACSEA010000001">
    <property type="protein sequence ID" value="KAF7411354.1"/>
    <property type="molecule type" value="Genomic_DNA"/>
</dbReference>
<dbReference type="Proteomes" id="UP000614350">
    <property type="component" value="Unassembled WGS sequence"/>
</dbReference>
<dbReference type="PANTHER" id="PTHR22933">
    <property type="entry name" value="FI18007P1-RELATED"/>
    <property type="match status" value="1"/>
</dbReference>
<dbReference type="AlphaFoldDB" id="A0A834KNR6"/>
<reference evidence="3" key="1">
    <citation type="journal article" date="2020" name="G3 (Bethesda)">
        <title>High-Quality Assemblies for Three Invasive Social Wasps from the &lt;i&gt;Vespula&lt;/i&gt; Genus.</title>
        <authorList>
            <person name="Harrop T.W.R."/>
            <person name="Guhlin J."/>
            <person name="McLaughlin G.M."/>
            <person name="Permina E."/>
            <person name="Stockwell P."/>
            <person name="Gilligan J."/>
            <person name="Le Lec M.F."/>
            <person name="Gruber M.A.M."/>
            <person name="Quinn O."/>
            <person name="Lovegrove M."/>
            <person name="Duncan E.J."/>
            <person name="Remnant E.J."/>
            <person name="Van Eeckhoven J."/>
            <person name="Graham B."/>
            <person name="Knapp R.A."/>
            <person name="Langford K.W."/>
            <person name="Kronenberg Z."/>
            <person name="Press M.O."/>
            <person name="Eacker S.M."/>
            <person name="Wilson-Rankin E.E."/>
            <person name="Purcell J."/>
            <person name="Lester P.J."/>
            <person name="Dearden P.K."/>
        </authorList>
    </citation>
    <scope>NUCLEOTIDE SEQUENCE</scope>
    <source>
        <strain evidence="3">Marl-1</strain>
    </source>
</reference>
<dbReference type="GO" id="GO:0008061">
    <property type="term" value="F:chitin binding"/>
    <property type="evidence" value="ECO:0007669"/>
    <property type="project" value="InterPro"/>
</dbReference>
<dbReference type="SUPFAM" id="SSF57625">
    <property type="entry name" value="Invertebrate chitin-binding proteins"/>
    <property type="match status" value="1"/>
</dbReference>
<protein>
    <recommendedName>
        <fullName evidence="2">Chitin-binding type-2 domain-containing protein</fullName>
    </recommendedName>
</protein>